<dbReference type="InterPro" id="IPR028614">
    <property type="entry name" value="GDP_fucose/colitose_synth"/>
</dbReference>
<dbReference type="AlphaFoldDB" id="A0A502FQF1"/>
<feature type="binding site" evidence="9">
    <location>
        <position position="138"/>
    </location>
    <ligand>
        <name>NADP(+)</name>
        <dbReference type="ChEBI" id="CHEBI:58349"/>
    </ligand>
</feature>
<evidence type="ECO:0000313" key="11">
    <source>
        <dbReference type="EMBL" id="TPG51619.1"/>
    </source>
</evidence>
<dbReference type="GO" id="GO:0042351">
    <property type="term" value="P:'de novo' GDP-L-fucose biosynthetic process"/>
    <property type="evidence" value="ECO:0007669"/>
    <property type="project" value="UniProtKB-UniRule"/>
</dbReference>
<evidence type="ECO:0000256" key="9">
    <source>
        <dbReference type="HAMAP-Rule" id="MF_00956"/>
    </source>
</evidence>
<comment type="caution">
    <text evidence="11">The sequence shown here is derived from an EMBL/GenBank/DDBJ whole genome shotgun (WGS) entry which is preliminary data.</text>
</comment>
<dbReference type="FunFam" id="3.40.50.720:FF:000101">
    <property type="entry name" value="GDP-L-fucose synthase"/>
    <property type="match status" value="1"/>
</dbReference>
<feature type="site" description="Important for catalytic activity" evidence="9">
    <location>
        <position position="107"/>
    </location>
</feature>
<reference evidence="11 12" key="1">
    <citation type="journal article" date="2019" name="Environ. Microbiol.">
        <title>Species interactions and distinct microbial communities in high Arctic permafrost affected cryosols are associated with the CH4 and CO2 gas fluxes.</title>
        <authorList>
            <person name="Altshuler I."/>
            <person name="Hamel J."/>
            <person name="Turney S."/>
            <person name="Magnuson E."/>
            <person name="Levesque R."/>
            <person name="Greer C."/>
            <person name="Whyte L.G."/>
        </authorList>
    </citation>
    <scope>NUCLEOTIDE SEQUENCE [LARGE SCALE GENOMIC DNA]</scope>
    <source>
        <strain evidence="11 12">E6.1</strain>
    </source>
</reference>
<feature type="binding site" evidence="9">
    <location>
        <position position="177"/>
    </location>
    <ligand>
        <name>NADP(+)</name>
        <dbReference type="ChEBI" id="CHEBI:58349"/>
    </ligand>
</feature>
<evidence type="ECO:0000313" key="12">
    <source>
        <dbReference type="Proteomes" id="UP000319931"/>
    </source>
</evidence>
<dbReference type="GO" id="GO:0016853">
    <property type="term" value="F:isomerase activity"/>
    <property type="evidence" value="ECO:0007669"/>
    <property type="project" value="UniProtKB-KW"/>
</dbReference>
<feature type="domain" description="NAD-dependent epimerase/dehydratase" evidence="10">
    <location>
        <begin position="5"/>
        <end position="235"/>
    </location>
</feature>
<dbReference type="OrthoDB" id="9811425at2"/>
<dbReference type="UniPathway" id="UPA00128">
    <property type="reaction ID" value="UER00191"/>
</dbReference>
<feature type="binding site" evidence="9">
    <location>
        <position position="185"/>
    </location>
    <ligand>
        <name>substrate</name>
    </ligand>
</feature>
<evidence type="ECO:0000256" key="1">
    <source>
        <dbReference type="ARBA" id="ARBA00004883"/>
    </source>
</evidence>
<feature type="site" description="Important for catalytic activity" evidence="9">
    <location>
        <position position="105"/>
    </location>
</feature>
<comment type="function">
    <text evidence="9">Catalyzes the two-step NADP-dependent conversion of GDP-4-dehydro-6-deoxy-D-mannose to GDP-fucose, involving an epimerase and a reductase reaction.</text>
</comment>
<evidence type="ECO:0000256" key="3">
    <source>
        <dbReference type="ARBA" id="ARBA00012371"/>
    </source>
</evidence>
<dbReference type="PANTHER" id="PTHR43238">
    <property type="entry name" value="GDP-L-FUCOSE SYNTHASE"/>
    <property type="match status" value="1"/>
</dbReference>
<dbReference type="InterPro" id="IPR001509">
    <property type="entry name" value="Epimerase_deHydtase"/>
</dbReference>
<dbReference type="GO" id="GO:0070401">
    <property type="term" value="F:NADP+ binding"/>
    <property type="evidence" value="ECO:0007669"/>
    <property type="project" value="UniProtKB-UniRule"/>
</dbReference>
<evidence type="ECO:0000256" key="2">
    <source>
        <dbReference type="ARBA" id="ARBA00005959"/>
    </source>
</evidence>
<organism evidence="11 12">
    <name type="scientific">Sphingomonas glacialis</name>
    <dbReference type="NCBI Taxonomy" id="658225"/>
    <lineage>
        <taxon>Bacteria</taxon>
        <taxon>Pseudomonadati</taxon>
        <taxon>Pseudomonadota</taxon>
        <taxon>Alphaproteobacteria</taxon>
        <taxon>Sphingomonadales</taxon>
        <taxon>Sphingomonadaceae</taxon>
        <taxon>Sphingomonas</taxon>
    </lineage>
</organism>
<accession>A0A502FQF1</accession>
<evidence type="ECO:0000256" key="4">
    <source>
        <dbReference type="ARBA" id="ARBA00022857"/>
    </source>
</evidence>
<dbReference type="RefSeq" id="WP_140851384.1">
    <property type="nucleotide sequence ID" value="NZ_RCZC01000005.1"/>
</dbReference>
<proteinExistence type="inferred from homology"/>
<keyword evidence="6 9" id="KW-0413">Isomerase</keyword>
<comment type="catalytic activity">
    <reaction evidence="8 9">
        <text>GDP-beta-L-fucose + NADP(+) = GDP-4-dehydro-alpha-D-rhamnose + NADPH + H(+)</text>
        <dbReference type="Rhea" id="RHEA:18885"/>
        <dbReference type="ChEBI" id="CHEBI:15378"/>
        <dbReference type="ChEBI" id="CHEBI:57273"/>
        <dbReference type="ChEBI" id="CHEBI:57783"/>
        <dbReference type="ChEBI" id="CHEBI:57964"/>
        <dbReference type="ChEBI" id="CHEBI:58349"/>
        <dbReference type="EC" id="1.1.1.271"/>
    </reaction>
</comment>
<keyword evidence="4 9" id="KW-0521">NADP</keyword>
<dbReference type="EC" id="1.1.1.271" evidence="3 9"/>
<evidence type="ECO:0000256" key="5">
    <source>
        <dbReference type="ARBA" id="ARBA00023002"/>
    </source>
</evidence>
<gene>
    <name evidence="9" type="primary">fcl</name>
    <name evidence="11" type="ORF">EAH76_16465</name>
</gene>
<sequence length="311" mass="34693">MQDVIWIAGHRGMVGSAVVRALENEGRKVLTVSRQELDLSDQDAVHAWVNKNKPTSIIFCAAKVGGIMANDTQPVDFLYDNLCIQNNVIHAAHKADVDRLVFLGSSCIYPKFAEQPIKETSLLTGALEPTNEWYAIAKIAGIKLCQAYMRQYGRKYVSVMPCNLYGPGDNFDLKTSHVLPALIRKVLLAKTRGEETLEVWGSGAPLREFMHVDDLAAGVVFCHDNYFEYEHINCGSEAEVTIRQLAETIASEVGFTGRLVFDASKPDGTPRKVMDSHRLRDMGWSHKIELRDGIRSTIEWFLKNAPAAQQV</sequence>
<name>A0A502FQF1_9SPHN</name>
<evidence type="ECO:0000256" key="8">
    <source>
        <dbReference type="ARBA" id="ARBA00051935"/>
    </source>
</evidence>
<dbReference type="InterPro" id="IPR036291">
    <property type="entry name" value="NAD(P)-bd_dom_sf"/>
</dbReference>
<dbReference type="Gene3D" id="3.90.25.10">
    <property type="entry name" value="UDP-galactose 4-epimerase, domain 1"/>
    <property type="match status" value="1"/>
</dbReference>
<dbReference type="Proteomes" id="UP000319931">
    <property type="component" value="Unassembled WGS sequence"/>
</dbReference>
<comment type="similarity">
    <text evidence="2 9">Belongs to the NAD(P)-dependent epimerase/dehydratase family. Fucose synthase subfamily.</text>
</comment>
<dbReference type="SUPFAM" id="SSF51735">
    <property type="entry name" value="NAD(P)-binding Rossmann-fold domains"/>
    <property type="match status" value="1"/>
</dbReference>
<feature type="binding site" evidence="9">
    <location>
        <position position="200"/>
    </location>
    <ligand>
        <name>substrate</name>
    </ligand>
</feature>
<evidence type="ECO:0000256" key="7">
    <source>
        <dbReference type="ARBA" id="ARBA00023268"/>
    </source>
</evidence>
<evidence type="ECO:0000259" key="10">
    <source>
        <dbReference type="Pfam" id="PF01370"/>
    </source>
</evidence>
<dbReference type="CDD" id="cd05239">
    <property type="entry name" value="GDP_FS_SDR_e"/>
    <property type="match status" value="1"/>
</dbReference>
<feature type="binding site" evidence="9">
    <location>
        <begin position="103"/>
        <end position="106"/>
    </location>
    <ligand>
        <name>NADP(+)</name>
        <dbReference type="ChEBI" id="CHEBI:58349"/>
    </ligand>
</feature>
<comment type="pathway">
    <text evidence="1 9">Nucleotide-sugar biosynthesis; GDP-L-fucose biosynthesis via de novo pathway; GDP-L-fucose from GDP-alpha-D-mannose: step 2/2.</text>
</comment>
<feature type="binding site" evidence="9">
    <location>
        <position position="267"/>
    </location>
    <ligand>
        <name>substrate</name>
    </ligand>
</feature>
<protein>
    <recommendedName>
        <fullName evidence="3 9">GDP-L-fucose synthase</fullName>
        <ecNumber evidence="3 9">1.1.1.271</ecNumber>
    </recommendedName>
    <alternativeName>
        <fullName evidence="9">GDP-4-keto-6-deoxy-D-mannose-3,5-epimerase-4-reductase</fullName>
    </alternativeName>
</protein>
<keyword evidence="7 9" id="KW-0511">Multifunctional enzyme</keyword>
<dbReference type="PANTHER" id="PTHR43238:SF1">
    <property type="entry name" value="GDP-L-FUCOSE SYNTHASE"/>
    <property type="match status" value="1"/>
</dbReference>
<feature type="binding site" evidence="9">
    <location>
        <position position="207"/>
    </location>
    <ligand>
        <name>substrate</name>
    </ligand>
</feature>
<dbReference type="Gene3D" id="3.40.50.720">
    <property type="entry name" value="NAD(P)-binding Rossmann-like Domain"/>
    <property type="match status" value="1"/>
</dbReference>
<evidence type="ECO:0000256" key="6">
    <source>
        <dbReference type="ARBA" id="ARBA00023235"/>
    </source>
</evidence>
<keyword evidence="5 9" id="KW-0560">Oxidoreductase</keyword>
<keyword evidence="12" id="KW-1185">Reference proteome</keyword>
<feature type="binding site" evidence="9">
    <location>
        <begin position="9"/>
        <end position="15"/>
    </location>
    <ligand>
        <name>NADP(+)</name>
        <dbReference type="ChEBI" id="CHEBI:58349"/>
    </ligand>
</feature>
<dbReference type="HAMAP" id="MF_00956">
    <property type="entry name" value="GDP_fucose_synth"/>
    <property type="match status" value="1"/>
</dbReference>
<feature type="binding site" evidence="9">
    <location>
        <begin position="161"/>
        <end position="164"/>
    </location>
    <ligand>
        <name>NADP(+)</name>
        <dbReference type="ChEBI" id="CHEBI:58349"/>
    </ligand>
</feature>
<feature type="active site" description="Proton donor/acceptor" evidence="9">
    <location>
        <position position="134"/>
    </location>
</feature>
<dbReference type="GO" id="GO:0050577">
    <property type="term" value="F:GDP-L-fucose synthase activity"/>
    <property type="evidence" value="ECO:0007669"/>
    <property type="project" value="UniProtKB-UniRule"/>
</dbReference>
<dbReference type="EMBL" id="RCZC01000005">
    <property type="protein sequence ID" value="TPG51619.1"/>
    <property type="molecule type" value="Genomic_DNA"/>
</dbReference>
<dbReference type="Pfam" id="PF01370">
    <property type="entry name" value="Epimerase"/>
    <property type="match status" value="1"/>
</dbReference>